<evidence type="ECO:0000313" key="2">
    <source>
        <dbReference type="EMBL" id="KAJ4757139.1"/>
    </source>
</evidence>
<dbReference type="SUPFAM" id="SSF56672">
    <property type="entry name" value="DNA/RNA polymerases"/>
    <property type="match status" value="1"/>
</dbReference>
<proteinExistence type="predicted"/>
<name>A0AAV8CMX9_9POAL</name>
<dbReference type="CDD" id="cd09272">
    <property type="entry name" value="RNase_HI_RT_Ty1"/>
    <property type="match status" value="1"/>
</dbReference>
<dbReference type="SUPFAM" id="SSF53098">
    <property type="entry name" value="Ribonuclease H-like"/>
    <property type="match status" value="1"/>
</dbReference>
<dbReference type="Pfam" id="PF07727">
    <property type="entry name" value="RVT_2"/>
    <property type="match status" value="1"/>
</dbReference>
<dbReference type="Gene3D" id="3.30.420.10">
    <property type="entry name" value="Ribonuclease H-like superfamily/Ribonuclease H"/>
    <property type="match status" value="1"/>
</dbReference>
<dbReference type="InterPro" id="IPR012337">
    <property type="entry name" value="RNaseH-like_sf"/>
</dbReference>
<dbReference type="AlphaFoldDB" id="A0AAV8CMX9"/>
<accession>A0AAV8CMX9</accession>
<dbReference type="GO" id="GO:0003676">
    <property type="term" value="F:nucleic acid binding"/>
    <property type="evidence" value="ECO:0007669"/>
    <property type="project" value="InterPro"/>
</dbReference>
<dbReference type="InterPro" id="IPR057670">
    <property type="entry name" value="SH3_retrovirus"/>
</dbReference>
<gene>
    <name evidence="2" type="ORF">LUZ62_067514</name>
</gene>
<keyword evidence="3" id="KW-1185">Reference proteome</keyword>
<dbReference type="InterPro" id="IPR013103">
    <property type="entry name" value="RVT_2"/>
</dbReference>
<evidence type="ECO:0000259" key="1">
    <source>
        <dbReference type="PROSITE" id="PS50994"/>
    </source>
</evidence>
<dbReference type="GO" id="GO:0015074">
    <property type="term" value="P:DNA integration"/>
    <property type="evidence" value="ECO:0007669"/>
    <property type="project" value="InterPro"/>
</dbReference>
<dbReference type="PANTHER" id="PTHR11439">
    <property type="entry name" value="GAG-POL-RELATED RETROTRANSPOSON"/>
    <property type="match status" value="1"/>
</dbReference>
<sequence>MIENLLGTTIKILRTDNGTEYKPITKHFPQITHQTTCPYTPQQNGLSERRHRHIVELSLSTMSAAALPLNLWDEVFSSIVYLINRLPSSATSTIPYTTLFSKQPDYSLLRVLGCLCFPYTKPYNNNKLELRSLPCVFIGYATSQKGYRCLHIQTGRIFVSRHVIFDENSFPFKDQPTSIQTETNNNELHSLALLRLGESSSDNAPLATTGASPTDNVALATVNASPATTGASSPDNVPLQTVTFPINANFSPTDAQPTDIQPLLNPSNDSINIQTNTLQQADASGALSLSTPQQQQITSSTFQSHNMVTRTKDQTRRTKLFPGYVAYTSIITTEPTCFTQADKIKEWREAMSEEINALAKNNTWQLVPPPSNQKIIGCKWVYKLKQKSDGSIERHKARLVAKGFNQEEGVDFFDTYSPVVRPTTIRLILSLAISSNWGIKQLDVHNAFLHGDLQEKVYMAQPPGFIDASHPDHVCLLTKSLYGLKQAPRAWFQKLSTSLIEIGFVASSYDPSLFIAKHQNHTLFILVYVDDILVTGSSPQMISTCVHQLQQKFAVKDLGSLNFFLGIETHSKSNGILLTQTKYVGDLLARTKMLDAKPVTTPIATHITLSKDSGDPFAEPSLYRSVVGALQYATLTRPDIAYAVNKVSQFMHNPTDLHWAAVKRILRRSTSGFCIYFGRNLISWSAKKQVTVSRSSTEAEYRGLALTCTEILWIQFLLQELHVTLSHPPILWCDNIGATFLAANPMFHARTKHIEIDYHFVRERVTSKQLCVKFICSKDQLGDVMTKPLSTARFSFLKDKLNVLPNTLV</sequence>
<organism evidence="2 3">
    <name type="scientific">Rhynchospora pubera</name>
    <dbReference type="NCBI Taxonomy" id="906938"/>
    <lineage>
        <taxon>Eukaryota</taxon>
        <taxon>Viridiplantae</taxon>
        <taxon>Streptophyta</taxon>
        <taxon>Embryophyta</taxon>
        <taxon>Tracheophyta</taxon>
        <taxon>Spermatophyta</taxon>
        <taxon>Magnoliopsida</taxon>
        <taxon>Liliopsida</taxon>
        <taxon>Poales</taxon>
        <taxon>Cyperaceae</taxon>
        <taxon>Cyperoideae</taxon>
        <taxon>Rhynchosporeae</taxon>
        <taxon>Rhynchospora</taxon>
    </lineage>
</organism>
<dbReference type="Pfam" id="PF25597">
    <property type="entry name" value="SH3_retrovirus"/>
    <property type="match status" value="1"/>
</dbReference>
<dbReference type="PROSITE" id="PS50994">
    <property type="entry name" value="INTEGRASE"/>
    <property type="match status" value="1"/>
</dbReference>
<comment type="caution">
    <text evidence="2">The sequence shown here is derived from an EMBL/GenBank/DDBJ whole genome shotgun (WGS) entry which is preliminary data.</text>
</comment>
<dbReference type="Proteomes" id="UP001140206">
    <property type="component" value="Chromosome 4"/>
</dbReference>
<reference evidence="2" key="1">
    <citation type="submission" date="2022-08" db="EMBL/GenBank/DDBJ databases">
        <authorList>
            <person name="Marques A."/>
        </authorList>
    </citation>
    <scope>NUCLEOTIDE SEQUENCE</scope>
    <source>
        <strain evidence="2">RhyPub2mFocal</strain>
        <tissue evidence="2">Leaves</tissue>
    </source>
</reference>
<dbReference type="InterPro" id="IPR043502">
    <property type="entry name" value="DNA/RNA_pol_sf"/>
</dbReference>
<feature type="domain" description="Integrase catalytic" evidence="1">
    <location>
        <begin position="1"/>
        <end position="103"/>
    </location>
</feature>
<dbReference type="InterPro" id="IPR001584">
    <property type="entry name" value="Integrase_cat-core"/>
</dbReference>
<dbReference type="PANTHER" id="PTHR11439:SF455">
    <property type="entry name" value="RLK (RECEPTOR-LIKE PROTEIN KINASE) 8, PUTATIVE-RELATED"/>
    <property type="match status" value="1"/>
</dbReference>
<dbReference type="EMBL" id="JAMFTS010000004">
    <property type="protein sequence ID" value="KAJ4757139.1"/>
    <property type="molecule type" value="Genomic_DNA"/>
</dbReference>
<protein>
    <recommendedName>
        <fullName evidence="1">Integrase catalytic domain-containing protein</fullName>
    </recommendedName>
</protein>
<dbReference type="InterPro" id="IPR036397">
    <property type="entry name" value="RNaseH_sf"/>
</dbReference>
<evidence type="ECO:0000313" key="3">
    <source>
        <dbReference type="Proteomes" id="UP001140206"/>
    </source>
</evidence>